<reference evidence="1" key="1">
    <citation type="submission" date="2020-05" db="EMBL/GenBank/DDBJ databases">
        <authorList>
            <person name="Chiriac C."/>
            <person name="Salcher M."/>
            <person name="Ghai R."/>
            <person name="Kavagutti S V."/>
        </authorList>
    </citation>
    <scope>NUCLEOTIDE SEQUENCE</scope>
</reference>
<name>A0A6J7CV60_9ZZZZ</name>
<evidence type="ECO:0000313" key="1">
    <source>
        <dbReference type="EMBL" id="CAB4860574.1"/>
    </source>
</evidence>
<dbReference type="EMBL" id="CAFBLQ010000012">
    <property type="protein sequence ID" value="CAB4860574.1"/>
    <property type="molecule type" value="Genomic_DNA"/>
</dbReference>
<dbReference type="PANTHER" id="PTHR39338:SF5">
    <property type="entry name" value="BLR6139 PROTEIN"/>
    <property type="match status" value="1"/>
</dbReference>
<proteinExistence type="predicted"/>
<organism evidence="1">
    <name type="scientific">freshwater metagenome</name>
    <dbReference type="NCBI Taxonomy" id="449393"/>
    <lineage>
        <taxon>unclassified sequences</taxon>
        <taxon>metagenomes</taxon>
        <taxon>ecological metagenomes</taxon>
    </lineage>
</organism>
<dbReference type="Pfam" id="PF05762">
    <property type="entry name" value="VWA_CoxE"/>
    <property type="match status" value="1"/>
</dbReference>
<dbReference type="PANTHER" id="PTHR39338">
    <property type="entry name" value="BLL5662 PROTEIN-RELATED"/>
    <property type="match status" value="1"/>
</dbReference>
<accession>A0A6J7CV60</accession>
<dbReference type="InterPro" id="IPR011195">
    <property type="entry name" value="UCP010256"/>
</dbReference>
<dbReference type="InterPro" id="IPR008912">
    <property type="entry name" value="Uncharacterised_CoxE"/>
</dbReference>
<sequence>MAPPPPEPPRRPPVPASRRAALFSADREQPVEGLVAHVLEFGEELRGEGLAVGTSELLDAFAALPRVPWHEQATFRETLATTLAKSPEDRRLFDQVFDRFFFRASELAAVEEGVREGGMTGDTQGGGGEVDVDDLRRQIAAMIAAGDEDALRDLARLAIHAFGRMGDGSGVVGVDVQRIRRRLELRAEPQSEQPQEPPRHDALPHAGLRRFEQLLREELERRQIERTGTLPPARPLNDLSRALPSGPLADLANVHRVVAQLKRRLKTQGLEQRGSRRHAHVDVRRTMRASLETGGVPVVLKYRPVRPRRPEIFVLCDVSTSVTSASVFFLSVLHALHDSFRRMRSFVFIERISEVTEVFQHERDFKAASAVIGRDAGVADISGYTDYGRVWREFLEQVEDELHPRATVIVLGDARTNGRDPAVGVFGQIAARAGRTYWLNPEPRLYWNYGDSVIGTYAPYCETFECWTTAQLEDFVKALTAPRAATGR</sequence>
<dbReference type="PIRSF" id="PIRSF010256">
    <property type="entry name" value="CoxE_vWa"/>
    <property type="match status" value="1"/>
</dbReference>
<dbReference type="AlphaFoldDB" id="A0A6J7CV60"/>
<protein>
    <submittedName>
        <fullName evidence="1">Unannotated protein</fullName>
    </submittedName>
</protein>
<gene>
    <name evidence="1" type="ORF">UFOPK3423_00204</name>
</gene>